<evidence type="ECO:0000256" key="2">
    <source>
        <dbReference type="ARBA" id="ARBA00004123"/>
    </source>
</evidence>
<dbReference type="EMBL" id="JASCZI010241665">
    <property type="protein sequence ID" value="MED6204017.1"/>
    <property type="molecule type" value="Genomic_DNA"/>
</dbReference>
<evidence type="ECO:0000256" key="3">
    <source>
        <dbReference type="ARBA" id="ARBA00005646"/>
    </source>
</evidence>
<proteinExistence type="inferred from homology"/>
<dbReference type="CDD" id="cd00056">
    <property type="entry name" value="ENDO3c"/>
    <property type="match status" value="1"/>
</dbReference>
<evidence type="ECO:0000256" key="1">
    <source>
        <dbReference type="ARBA" id="ARBA00001966"/>
    </source>
</evidence>
<evidence type="ECO:0000256" key="8">
    <source>
        <dbReference type="ARBA" id="ARBA00023242"/>
    </source>
</evidence>
<dbReference type="PANTHER" id="PTHR46213">
    <property type="entry name" value="TRANSCRIPTIONAL ACTIVATOR DEMETER"/>
    <property type="match status" value="1"/>
</dbReference>
<evidence type="ECO:0000256" key="4">
    <source>
        <dbReference type="ARBA" id="ARBA00022723"/>
    </source>
</evidence>
<dbReference type="SUPFAM" id="SSF48150">
    <property type="entry name" value="DNA-glycosylase"/>
    <property type="match status" value="1"/>
</dbReference>
<name>A0ABU6Y0I3_9FABA</name>
<evidence type="ECO:0000256" key="6">
    <source>
        <dbReference type="ARBA" id="ARBA00023014"/>
    </source>
</evidence>
<keyword evidence="5" id="KW-0408">Iron</keyword>
<feature type="compositionally biased region" description="Basic residues" evidence="9">
    <location>
        <begin position="120"/>
        <end position="130"/>
    </location>
</feature>
<dbReference type="InterPro" id="IPR003265">
    <property type="entry name" value="HhH-GPD_domain"/>
</dbReference>
<dbReference type="InterPro" id="IPR023170">
    <property type="entry name" value="HhH_base_excis_C"/>
</dbReference>
<evidence type="ECO:0000313" key="12">
    <source>
        <dbReference type="Proteomes" id="UP001341840"/>
    </source>
</evidence>
<keyword evidence="12" id="KW-1185">Reference proteome</keyword>
<feature type="compositionally biased region" description="Polar residues" evidence="9">
    <location>
        <begin position="75"/>
        <end position="85"/>
    </location>
</feature>
<dbReference type="InterPro" id="IPR028925">
    <property type="entry name" value="RRM_DME"/>
</dbReference>
<feature type="compositionally biased region" description="Basic residues" evidence="9">
    <location>
        <begin position="1"/>
        <end position="12"/>
    </location>
</feature>
<comment type="similarity">
    <text evidence="3">Belongs to the DNA glycosylase family. DEMETER subfamily.</text>
</comment>
<keyword evidence="6" id="KW-0411">Iron-sulfur</keyword>
<keyword evidence="7" id="KW-0238">DNA-binding</keyword>
<gene>
    <name evidence="11" type="ORF">PIB30_005022</name>
</gene>
<protein>
    <recommendedName>
        <fullName evidence="10">HhH-GPD domain-containing protein</fullName>
    </recommendedName>
</protein>
<reference evidence="11 12" key="1">
    <citation type="journal article" date="2023" name="Plants (Basel)">
        <title>Bridging the Gap: Combining Genomics and Transcriptomics Approaches to Understand Stylosanthes scabra, an Orphan Legume from the Brazilian Caatinga.</title>
        <authorList>
            <person name="Ferreira-Neto J.R.C."/>
            <person name="da Silva M.D."/>
            <person name="Binneck E."/>
            <person name="de Melo N.F."/>
            <person name="da Silva R.H."/>
            <person name="de Melo A.L.T.M."/>
            <person name="Pandolfi V."/>
            <person name="Bustamante F.O."/>
            <person name="Brasileiro-Vidal A.C."/>
            <person name="Benko-Iseppon A.M."/>
        </authorList>
    </citation>
    <scope>NUCLEOTIDE SEQUENCE [LARGE SCALE GENOMIC DNA]</scope>
    <source>
        <tissue evidence="11">Leaves</tissue>
    </source>
</reference>
<evidence type="ECO:0000313" key="11">
    <source>
        <dbReference type="EMBL" id="MED6204017.1"/>
    </source>
</evidence>
<keyword evidence="8" id="KW-0539">Nucleus</keyword>
<evidence type="ECO:0000256" key="9">
    <source>
        <dbReference type="SAM" id="MobiDB-lite"/>
    </source>
</evidence>
<comment type="cofactor">
    <cofactor evidence="1">
        <name>[4Fe-4S] cluster</name>
        <dbReference type="ChEBI" id="CHEBI:49883"/>
    </cofactor>
</comment>
<dbReference type="PANTHER" id="PTHR46213:SF26">
    <property type="entry name" value="HHH-GPD BASE EXCISION DNA REPAIR FAMILY PROTEIN"/>
    <property type="match status" value="1"/>
</dbReference>
<feature type="domain" description="HhH-GPD" evidence="10">
    <location>
        <begin position="529"/>
        <end position="709"/>
    </location>
</feature>
<comment type="subcellular location">
    <subcellularLocation>
        <location evidence="2">Nucleus</location>
    </subcellularLocation>
</comment>
<comment type="caution">
    <text evidence="11">The sequence shown here is derived from an EMBL/GenBank/DDBJ whole genome shotgun (WGS) entry which is preliminary data.</text>
</comment>
<dbReference type="Proteomes" id="UP001341840">
    <property type="component" value="Unassembled WGS sequence"/>
</dbReference>
<dbReference type="Pfam" id="PF15628">
    <property type="entry name" value="RRM_DME"/>
    <property type="match status" value="1"/>
</dbReference>
<dbReference type="Gene3D" id="1.10.1670.10">
    <property type="entry name" value="Helix-hairpin-Helix base-excision DNA repair enzymes (C-terminal)"/>
    <property type="match status" value="1"/>
</dbReference>
<dbReference type="SMART" id="SM00525">
    <property type="entry name" value="FES"/>
    <property type="match status" value="1"/>
</dbReference>
<feature type="region of interest" description="Disordered" evidence="9">
    <location>
        <begin position="1"/>
        <end position="180"/>
    </location>
</feature>
<accession>A0ABU6Y0I3</accession>
<evidence type="ECO:0000256" key="5">
    <source>
        <dbReference type="ARBA" id="ARBA00023004"/>
    </source>
</evidence>
<evidence type="ECO:0000256" key="7">
    <source>
        <dbReference type="ARBA" id="ARBA00023125"/>
    </source>
</evidence>
<dbReference type="InterPro" id="IPR044811">
    <property type="entry name" value="DME/ROS1"/>
</dbReference>
<evidence type="ECO:0000259" key="10">
    <source>
        <dbReference type="SMART" id="SM00478"/>
    </source>
</evidence>
<keyword evidence="4" id="KW-0479">Metal-binding</keyword>
<dbReference type="InterPro" id="IPR003651">
    <property type="entry name" value="Endonuclease3_FeS-loop_motif"/>
</dbReference>
<organism evidence="11 12">
    <name type="scientific">Stylosanthes scabra</name>
    <dbReference type="NCBI Taxonomy" id="79078"/>
    <lineage>
        <taxon>Eukaryota</taxon>
        <taxon>Viridiplantae</taxon>
        <taxon>Streptophyta</taxon>
        <taxon>Embryophyta</taxon>
        <taxon>Tracheophyta</taxon>
        <taxon>Spermatophyta</taxon>
        <taxon>Magnoliopsida</taxon>
        <taxon>eudicotyledons</taxon>
        <taxon>Gunneridae</taxon>
        <taxon>Pentapetalae</taxon>
        <taxon>rosids</taxon>
        <taxon>fabids</taxon>
        <taxon>Fabales</taxon>
        <taxon>Fabaceae</taxon>
        <taxon>Papilionoideae</taxon>
        <taxon>50 kb inversion clade</taxon>
        <taxon>dalbergioids sensu lato</taxon>
        <taxon>Dalbergieae</taxon>
        <taxon>Pterocarpus clade</taxon>
        <taxon>Stylosanthes</taxon>
    </lineage>
</organism>
<sequence>MQPKKVYQRRQKKTAEMEMEAGIQLPWIPETPMKPSPNRHMISNDGDGDDSSSPVKLDFDIPNGTDEVLEKRSSDSNTKFTNVPSQCDDAEHGEFQTANPPSSKKKREDNKSKGSNNNAQHKKPKKKIYRPRIMINESLKSKKVQKKSQPKAPNNPRNKKNPEKTPKPSTPNKKRREARRAPLCKLSLLPLLNDEGRASLPFLGNNGNKVDQELFGFESSICKNALGSQYNLLGTYEKSASFSSLCLIECRQVGVNFPSMCKRKRMRRARARLEKYLTPFKKGLRSKILIRKKKSSLEKFTIEGFTTTKKEMMSLIKRIRLLKRMRKGRKTKPKDGQLVIYGEGSGSDLMLVPYKGHGPDYKKLKVEVALDEETLRVWNLIMDGKSHEDSDDMKQEQWERERFAYRCKVGLFMIKMHELQGSRKFSPWKGSVLDSVIGAYLTQNVSDHLSSSAYMSLAARFPIKSTTSSDIEDEPRLKGLQYLESSAIFPSYELVEGLENVKVEEMEANVKEESSKSNNKEEKVLKEVDKETKERWEKLRKEYGRSTRHHDHDDSVDWEAVRCADVREIAKAIVGRGQHNVIAARIKSLLNELHDSYGDLDLEWLRYAPPHEAKEYLLHIYGIGLKSVECIRLLTLQNQAFPVDVNVGRIVVRLGWVPLQPLPEETQIHNLEKFPMFDNIQKYLWPRLCHLRPEELYQLHYHLITFGKVFCTKRNPNCNACPMKTDCEHFKSAFASAKSLPNMQSTGSKTVIRNLLSTPNFELNQFSTTKQQACGECEPIIEMPSSPEPESKEMVEFDINNDEEDYHSYEDGSEKILTINLSGQSKLSSETQDHSTKEDKDYTNMSTSLVTLPYTESVPAPKLKNVSRLRTERLVYVLDKDHPLLAERIPLEHGDPSHYSLVIWSAEELKRSTESIENNSQERDALTVPGTLLIPCRTAMRGRFPLNGTYFQVNEVFADYHSMKTPIDVPRRWLWNLKKRITYFGTGASSILKGLSAQEIKECFWNGYVCVRAIDAETGAPRPLSYRFHRSTTVKVKTDNKITKEKEGQ</sequence>
<dbReference type="InterPro" id="IPR011257">
    <property type="entry name" value="DNA_glycosylase"/>
</dbReference>
<dbReference type="SMART" id="SM00478">
    <property type="entry name" value="ENDO3c"/>
    <property type="match status" value="1"/>
</dbReference>